<organism evidence="2 3">
    <name type="scientific">Paracoccus simplex</name>
    <dbReference type="NCBI Taxonomy" id="2086346"/>
    <lineage>
        <taxon>Bacteria</taxon>
        <taxon>Pseudomonadati</taxon>
        <taxon>Pseudomonadota</taxon>
        <taxon>Alphaproteobacteria</taxon>
        <taxon>Rhodobacterales</taxon>
        <taxon>Paracoccaceae</taxon>
        <taxon>Paracoccus</taxon>
    </lineage>
</organism>
<comment type="caution">
    <text evidence="2">The sequence shown here is derived from an EMBL/GenBank/DDBJ whole genome shotgun (WGS) entry which is preliminary data.</text>
</comment>
<keyword evidence="3" id="KW-1185">Reference proteome</keyword>
<dbReference type="Proteomes" id="UP001595596">
    <property type="component" value="Unassembled WGS sequence"/>
</dbReference>
<dbReference type="PROSITE" id="PS51819">
    <property type="entry name" value="VOC"/>
    <property type="match status" value="1"/>
</dbReference>
<dbReference type="EMBL" id="JBHRXE010000054">
    <property type="protein sequence ID" value="MFC3571235.1"/>
    <property type="molecule type" value="Genomic_DNA"/>
</dbReference>
<accession>A0ABV7S296</accession>
<dbReference type="SUPFAM" id="SSF54593">
    <property type="entry name" value="Glyoxalase/Bleomycin resistance protein/Dihydroxybiphenyl dioxygenase"/>
    <property type="match status" value="1"/>
</dbReference>
<name>A0ABV7S296_9RHOB</name>
<dbReference type="RefSeq" id="WP_379032882.1">
    <property type="nucleotide sequence ID" value="NZ_JBHRXE010000054.1"/>
</dbReference>
<dbReference type="InterPro" id="IPR029068">
    <property type="entry name" value="Glyas_Bleomycin-R_OHBP_Dase"/>
</dbReference>
<protein>
    <submittedName>
        <fullName evidence="2">VOC family protein</fullName>
    </submittedName>
</protein>
<proteinExistence type="predicted"/>
<sequence length="138" mass="15155">MGTLPVRMAFPIRLTRRGQMALHRIYTFLLTADLVAAEAWYAKLFGRGPSNRPMDSLVQWELFDQAGVGLSTDAEIASRGALFLIVDDVAAERRRLHSLGIVLGDDIEGDYSTLAQVRDPDGNLITLATRPSPSYPPA</sequence>
<evidence type="ECO:0000313" key="2">
    <source>
        <dbReference type="EMBL" id="MFC3571235.1"/>
    </source>
</evidence>
<reference evidence="3" key="1">
    <citation type="journal article" date="2019" name="Int. J. Syst. Evol. Microbiol.">
        <title>The Global Catalogue of Microorganisms (GCM) 10K type strain sequencing project: providing services to taxonomists for standard genome sequencing and annotation.</title>
        <authorList>
            <consortium name="The Broad Institute Genomics Platform"/>
            <consortium name="The Broad Institute Genome Sequencing Center for Infectious Disease"/>
            <person name="Wu L."/>
            <person name="Ma J."/>
        </authorList>
    </citation>
    <scope>NUCLEOTIDE SEQUENCE [LARGE SCALE GENOMIC DNA]</scope>
    <source>
        <strain evidence="3">VKM B-3226</strain>
    </source>
</reference>
<gene>
    <name evidence="2" type="ORF">ACFOMP_17425</name>
</gene>
<dbReference type="Gene3D" id="3.10.180.10">
    <property type="entry name" value="2,3-Dihydroxybiphenyl 1,2-Dioxygenase, domain 1"/>
    <property type="match status" value="1"/>
</dbReference>
<feature type="domain" description="VOC" evidence="1">
    <location>
        <begin position="21"/>
        <end position="130"/>
    </location>
</feature>
<evidence type="ECO:0000259" key="1">
    <source>
        <dbReference type="PROSITE" id="PS51819"/>
    </source>
</evidence>
<evidence type="ECO:0000313" key="3">
    <source>
        <dbReference type="Proteomes" id="UP001595596"/>
    </source>
</evidence>
<dbReference type="InterPro" id="IPR037523">
    <property type="entry name" value="VOC_core"/>
</dbReference>